<gene>
    <name evidence="2" type="ORF">ACFQS8_04290</name>
</gene>
<feature type="chain" id="PRO_5046321864" evidence="1">
    <location>
        <begin position="28"/>
        <end position="135"/>
    </location>
</feature>
<keyword evidence="1" id="KW-0732">Signal</keyword>
<comment type="caution">
    <text evidence="2">The sequence shown here is derived from an EMBL/GenBank/DDBJ whole genome shotgun (WGS) entry which is preliminary data.</text>
</comment>
<evidence type="ECO:0000313" key="2">
    <source>
        <dbReference type="EMBL" id="MFC7290824.1"/>
    </source>
</evidence>
<dbReference type="EMBL" id="JBHTBR010000002">
    <property type="protein sequence ID" value="MFC7290824.1"/>
    <property type="molecule type" value="Genomic_DNA"/>
</dbReference>
<protein>
    <submittedName>
        <fullName evidence="2">Uncharacterized protein</fullName>
    </submittedName>
</protein>
<proteinExistence type="predicted"/>
<dbReference type="RefSeq" id="WP_382166027.1">
    <property type="nucleotide sequence ID" value="NZ_JBHTBR010000002.1"/>
</dbReference>
<evidence type="ECO:0000256" key="1">
    <source>
        <dbReference type="SAM" id="SignalP"/>
    </source>
</evidence>
<keyword evidence="3" id="KW-1185">Reference proteome</keyword>
<dbReference type="Proteomes" id="UP001596492">
    <property type="component" value="Unassembled WGS sequence"/>
</dbReference>
<accession>A0ABW2IIP2</accession>
<feature type="signal peptide" evidence="1">
    <location>
        <begin position="1"/>
        <end position="27"/>
    </location>
</feature>
<organism evidence="2 3">
    <name type="scientific">Hirschia litorea</name>
    <dbReference type="NCBI Taxonomy" id="1199156"/>
    <lineage>
        <taxon>Bacteria</taxon>
        <taxon>Pseudomonadati</taxon>
        <taxon>Pseudomonadota</taxon>
        <taxon>Alphaproteobacteria</taxon>
        <taxon>Hyphomonadales</taxon>
        <taxon>Hyphomonadaceae</taxon>
        <taxon>Hirschia</taxon>
    </lineage>
</organism>
<reference evidence="3" key="1">
    <citation type="journal article" date="2019" name="Int. J. Syst. Evol. Microbiol.">
        <title>The Global Catalogue of Microorganisms (GCM) 10K type strain sequencing project: providing services to taxonomists for standard genome sequencing and annotation.</title>
        <authorList>
            <consortium name="The Broad Institute Genomics Platform"/>
            <consortium name="The Broad Institute Genome Sequencing Center for Infectious Disease"/>
            <person name="Wu L."/>
            <person name="Ma J."/>
        </authorList>
    </citation>
    <scope>NUCLEOTIDE SEQUENCE [LARGE SCALE GENOMIC DNA]</scope>
    <source>
        <strain evidence="3">CCUG 51308</strain>
    </source>
</reference>
<sequence length="135" mass="14590">MTLRLNTASKYFVIGVSALVFSGAAHAASCSSMQKELGVMGQEIVSMQADRENVVSVFEIHNVERAAAKNELANVKTGLIKFTPEETKALEESVATHHEEAEAAKAKLDVLNTALMDKANVYNATSEKFNEQCIG</sequence>
<evidence type="ECO:0000313" key="3">
    <source>
        <dbReference type="Proteomes" id="UP001596492"/>
    </source>
</evidence>
<name>A0ABW2IIP2_9PROT</name>